<feature type="compositionally biased region" description="Acidic residues" evidence="1">
    <location>
        <begin position="168"/>
        <end position="191"/>
    </location>
</feature>
<dbReference type="GO" id="GO:0000127">
    <property type="term" value="C:transcription factor TFIIIC complex"/>
    <property type="evidence" value="ECO:0007669"/>
    <property type="project" value="TreeGrafter"/>
</dbReference>
<dbReference type="STRING" id="436010.A0A166MQZ6"/>
<evidence type="ECO:0000313" key="4">
    <source>
        <dbReference type="Proteomes" id="UP000076532"/>
    </source>
</evidence>
<evidence type="ECO:0000313" key="3">
    <source>
        <dbReference type="EMBL" id="KZP24223.1"/>
    </source>
</evidence>
<dbReference type="PANTHER" id="PTHR21860:SF2">
    <property type="entry name" value="GENERAL TRANSCRIPTION FACTOR 3C POLYPEPTIDE 6"/>
    <property type="match status" value="1"/>
</dbReference>
<protein>
    <recommendedName>
        <fullName evidence="2">Transcription factor TFIIIC triple barrel domain-containing protein</fullName>
    </recommendedName>
</protein>
<dbReference type="PANTHER" id="PTHR21860">
    <property type="entry name" value="TRANSCRIPTION INITIATION FACTOR IIIC TFIIIC , POLYPEPTIDE 6-RELATED"/>
    <property type="match status" value="1"/>
</dbReference>
<dbReference type="Proteomes" id="UP000076532">
    <property type="component" value="Unassembled WGS sequence"/>
</dbReference>
<organism evidence="3 4">
    <name type="scientific">Athelia psychrophila</name>
    <dbReference type="NCBI Taxonomy" id="1759441"/>
    <lineage>
        <taxon>Eukaryota</taxon>
        <taxon>Fungi</taxon>
        <taxon>Dikarya</taxon>
        <taxon>Basidiomycota</taxon>
        <taxon>Agaricomycotina</taxon>
        <taxon>Agaricomycetes</taxon>
        <taxon>Agaricomycetidae</taxon>
        <taxon>Atheliales</taxon>
        <taxon>Atheliaceae</taxon>
        <taxon>Athelia</taxon>
    </lineage>
</organism>
<dbReference type="EMBL" id="KV417527">
    <property type="protein sequence ID" value="KZP24223.1"/>
    <property type="molecule type" value="Genomic_DNA"/>
</dbReference>
<dbReference type="InterPro" id="IPR019481">
    <property type="entry name" value="TFIIIC_triple_barrel"/>
</dbReference>
<evidence type="ECO:0000259" key="2">
    <source>
        <dbReference type="Pfam" id="PF10419"/>
    </source>
</evidence>
<feature type="region of interest" description="Disordered" evidence="1">
    <location>
        <begin position="110"/>
        <end position="226"/>
    </location>
</feature>
<dbReference type="GO" id="GO:0006383">
    <property type="term" value="P:transcription by RNA polymerase III"/>
    <property type="evidence" value="ECO:0007669"/>
    <property type="project" value="InterPro"/>
</dbReference>
<dbReference type="InterPro" id="IPR042771">
    <property type="entry name" value="GTF3C6-like"/>
</dbReference>
<feature type="compositionally biased region" description="Basic residues" evidence="1">
    <location>
        <begin position="148"/>
        <end position="159"/>
    </location>
</feature>
<evidence type="ECO:0000256" key="1">
    <source>
        <dbReference type="SAM" id="MobiDB-lite"/>
    </source>
</evidence>
<name>A0A166MQZ6_9AGAM</name>
<reference evidence="3 4" key="1">
    <citation type="journal article" date="2016" name="Mol. Biol. Evol.">
        <title>Comparative Genomics of Early-Diverging Mushroom-Forming Fungi Provides Insights into the Origins of Lignocellulose Decay Capabilities.</title>
        <authorList>
            <person name="Nagy L.G."/>
            <person name="Riley R."/>
            <person name="Tritt A."/>
            <person name="Adam C."/>
            <person name="Daum C."/>
            <person name="Floudas D."/>
            <person name="Sun H."/>
            <person name="Yadav J.S."/>
            <person name="Pangilinan J."/>
            <person name="Larsson K.H."/>
            <person name="Matsuura K."/>
            <person name="Barry K."/>
            <person name="Labutti K."/>
            <person name="Kuo R."/>
            <person name="Ohm R.A."/>
            <person name="Bhattacharya S.S."/>
            <person name="Shirouzu T."/>
            <person name="Yoshinaga Y."/>
            <person name="Martin F.M."/>
            <person name="Grigoriev I.V."/>
            <person name="Hibbett D.S."/>
        </authorList>
    </citation>
    <scope>NUCLEOTIDE SEQUENCE [LARGE SCALE GENOMIC DNA]</scope>
    <source>
        <strain evidence="3 4">CBS 109695</strain>
    </source>
</reference>
<dbReference type="OrthoDB" id="1877767at2759"/>
<feature type="domain" description="Transcription factor TFIIIC triple barrel" evidence="2">
    <location>
        <begin position="27"/>
        <end position="109"/>
    </location>
</feature>
<keyword evidence="4" id="KW-1185">Reference proteome</keyword>
<dbReference type="Pfam" id="PF10419">
    <property type="entry name" value="TFIIIC_sub6"/>
    <property type="match status" value="1"/>
</dbReference>
<proteinExistence type="predicted"/>
<dbReference type="Gene3D" id="2.60.40.4370">
    <property type="match status" value="1"/>
</dbReference>
<dbReference type="AlphaFoldDB" id="A0A166MQZ6"/>
<sequence>MSTAPTTLIPGYKQVDSFGPDEEYEGEEEVCYVTLDLGAAVEPTLVPSSSTYRLIGLDTPTPFIQLSGTIFKGQHDVLLGTELIFTEAKGAIEHVANTEQRVRFKEVQLSAKSKDGPDDLSQIKSGAKGKGKKKASVDMITGKSAPQARRKGRQKGTKNKGKEKEIDLLPEPEDERIDDYNEVMQLDDQDGGGEFSGLHRMDEEGDGEFAGLHRMDGEDTMDLDDL</sequence>
<gene>
    <name evidence="3" type="ORF">FIBSPDRAFT_735970</name>
</gene>
<accession>A0A166MQZ6</accession>